<reference evidence="9 10" key="1">
    <citation type="journal article" date="2019" name="Sci. Rep.">
        <title>Extended insight into the Mycobacterium chelonae-abscessus complex through whole genome sequencing of Mycobacterium salmoniphilum outbreak and Mycobacterium salmoniphilum-like strains.</title>
        <authorList>
            <person name="Behra P.R.K."/>
            <person name="Das S."/>
            <person name="Pettersson B.M.F."/>
            <person name="Shirreff L."/>
            <person name="DuCote T."/>
            <person name="Jacobsson K.G."/>
            <person name="Ennis D.G."/>
            <person name="Kirsebom L.A."/>
        </authorList>
    </citation>
    <scope>NUCLEOTIDE SEQUENCE [LARGE SCALE GENOMIC DNA]</scope>
    <source>
        <strain evidence="8 9">CCUG 60883</strain>
        <strain evidence="7 10">CCUG 60885</strain>
    </source>
</reference>
<dbReference type="InterPro" id="IPR000675">
    <property type="entry name" value="Cutinase/axe"/>
</dbReference>
<dbReference type="Pfam" id="PF01083">
    <property type="entry name" value="Cutinase"/>
    <property type="match status" value="1"/>
</dbReference>
<dbReference type="Gene3D" id="3.40.50.1820">
    <property type="entry name" value="alpha/beta hydrolase"/>
    <property type="match status" value="1"/>
</dbReference>
<feature type="region of interest" description="Disordered" evidence="5">
    <location>
        <begin position="232"/>
        <end position="341"/>
    </location>
</feature>
<evidence type="ECO:0000313" key="9">
    <source>
        <dbReference type="Proteomes" id="UP000294844"/>
    </source>
</evidence>
<evidence type="ECO:0000256" key="6">
    <source>
        <dbReference type="SAM" id="SignalP"/>
    </source>
</evidence>
<keyword evidence="3" id="KW-0378">Hydrolase</keyword>
<dbReference type="EMBL" id="PECM01000008">
    <property type="protein sequence ID" value="TEA04842.1"/>
    <property type="molecule type" value="Genomic_DNA"/>
</dbReference>
<dbReference type="OrthoDB" id="3690529at2"/>
<dbReference type="AlphaFoldDB" id="A0A4V3HZL4"/>
<keyword evidence="2" id="KW-0719">Serine esterase</keyword>
<feature type="compositionally biased region" description="Pro residues" evidence="5">
    <location>
        <begin position="330"/>
        <end position="341"/>
    </location>
</feature>
<evidence type="ECO:0000313" key="7">
    <source>
        <dbReference type="EMBL" id="TDZ95745.1"/>
    </source>
</evidence>
<organism evidence="7 10">
    <name type="scientific">Mycobacteroides salmoniphilum</name>
    <dbReference type="NCBI Taxonomy" id="404941"/>
    <lineage>
        <taxon>Bacteria</taxon>
        <taxon>Bacillati</taxon>
        <taxon>Actinomycetota</taxon>
        <taxon>Actinomycetes</taxon>
        <taxon>Mycobacteriales</taxon>
        <taxon>Mycobacteriaceae</taxon>
        <taxon>Mycobacteroides</taxon>
    </lineage>
</organism>
<keyword evidence="9" id="KW-1185">Reference proteome</keyword>
<dbReference type="SUPFAM" id="SSF53474">
    <property type="entry name" value="alpha/beta-Hydrolases"/>
    <property type="match status" value="1"/>
</dbReference>
<keyword evidence="4" id="KW-1015">Disulfide bond</keyword>
<evidence type="ECO:0000256" key="4">
    <source>
        <dbReference type="ARBA" id="ARBA00023157"/>
    </source>
</evidence>
<evidence type="ECO:0000313" key="10">
    <source>
        <dbReference type="Proteomes" id="UP000295685"/>
    </source>
</evidence>
<name>A0A4V3HZL4_9MYCO</name>
<comment type="similarity">
    <text evidence="1">Belongs to the cutinase family.</text>
</comment>
<evidence type="ECO:0000256" key="1">
    <source>
        <dbReference type="ARBA" id="ARBA00007534"/>
    </source>
</evidence>
<feature type="compositionally biased region" description="Low complexity" evidence="5">
    <location>
        <begin position="232"/>
        <end position="299"/>
    </location>
</feature>
<evidence type="ECO:0000313" key="8">
    <source>
        <dbReference type="EMBL" id="TEA04842.1"/>
    </source>
</evidence>
<dbReference type="EMBL" id="PECK01000003">
    <property type="protein sequence ID" value="TDZ95745.1"/>
    <property type="molecule type" value="Genomic_DNA"/>
</dbReference>
<sequence length="341" mass="34223" precursor="true">MNRYVKRGSVGVSIFAVSAAAAAVLATHTESSPTARAAGCPDVDVSFARGTNDTPGLGDVGKAVTDEIVDRLPGKNVEIYAVNYPASFDWVRAGDGANDMSFHVQEVARNCPNTQFVLGGFSQGAAVVDVLFGKNGTGLTFNNPLPADLEKRVAAIVLIGNPKNWQVAGMNLDLEIRDDQRSKVIDICNPGDGICDPAGGGLGPHMQYKSDGSADRAADFVVNRLNAVAASSSAAAASSSSSTSTSGAPASTSKSAQPLSGTTTPPATAPSSTSSAAPQPSSSSAPKPAAATPTRKAPAWMMPATDGQAPDAPAAVASTSSIAAPDPGRHGPPPGPASGGQ</sequence>
<gene>
    <name evidence="8" type="ORF">CCUG60883_02138</name>
    <name evidence="7" type="ORF">CCUG60885_01879</name>
</gene>
<dbReference type="PANTHER" id="PTHR33630:SF9">
    <property type="entry name" value="CUTINASE 4"/>
    <property type="match status" value="1"/>
</dbReference>
<dbReference type="Proteomes" id="UP000295685">
    <property type="component" value="Unassembled WGS sequence"/>
</dbReference>
<dbReference type="SMART" id="SM01110">
    <property type="entry name" value="Cutinase"/>
    <property type="match status" value="1"/>
</dbReference>
<keyword evidence="6" id="KW-0732">Signal</keyword>
<evidence type="ECO:0000256" key="5">
    <source>
        <dbReference type="SAM" id="MobiDB-lite"/>
    </source>
</evidence>
<dbReference type="RefSeq" id="WP_078359790.1">
    <property type="nucleotide sequence ID" value="NZ_PECK01000003.1"/>
</dbReference>
<accession>A0A4V3HZL4</accession>
<comment type="caution">
    <text evidence="7">The sequence shown here is derived from an EMBL/GenBank/DDBJ whole genome shotgun (WGS) entry which is preliminary data.</text>
</comment>
<feature type="signal peptide" evidence="6">
    <location>
        <begin position="1"/>
        <end position="22"/>
    </location>
</feature>
<proteinExistence type="inferred from homology"/>
<dbReference type="PANTHER" id="PTHR33630">
    <property type="entry name" value="CUTINASE RV1984C-RELATED-RELATED"/>
    <property type="match status" value="1"/>
</dbReference>
<dbReference type="InterPro" id="IPR029058">
    <property type="entry name" value="AB_hydrolase_fold"/>
</dbReference>
<feature type="chain" id="PRO_5039357066" evidence="6">
    <location>
        <begin position="23"/>
        <end position="341"/>
    </location>
</feature>
<evidence type="ECO:0000256" key="3">
    <source>
        <dbReference type="ARBA" id="ARBA00022801"/>
    </source>
</evidence>
<dbReference type="GO" id="GO:0052689">
    <property type="term" value="F:carboxylic ester hydrolase activity"/>
    <property type="evidence" value="ECO:0007669"/>
    <property type="project" value="UniProtKB-KW"/>
</dbReference>
<evidence type="ECO:0000256" key="2">
    <source>
        <dbReference type="ARBA" id="ARBA00022487"/>
    </source>
</evidence>
<protein>
    <submittedName>
        <fullName evidence="7">Cutinase</fullName>
    </submittedName>
</protein>
<dbReference type="Proteomes" id="UP000294844">
    <property type="component" value="Unassembled WGS sequence"/>
</dbReference>